<dbReference type="SUPFAM" id="SSF103481">
    <property type="entry name" value="Multidrug resistance efflux transporter EmrE"/>
    <property type="match status" value="2"/>
</dbReference>
<accession>A0A399SVU9</accession>
<dbReference type="InterPro" id="IPR037185">
    <property type="entry name" value="EmrE-like"/>
</dbReference>
<dbReference type="PANTHER" id="PTHR22911:SF137">
    <property type="entry name" value="SOLUTE CARRIER FAMILY 35 MEMBER G2-RELATED"/>
    <property type="match status" value="1"/>
</dbReference>
<sequence length="301" mass="33051">MKSNTFKGYFFALVATLAFSNVYIFSKAALNEIPLAQFGSLWYLVVALSCFVFALFNKKLKQVAHLSRKQVVTLLTLGLLEIATTTLFFLSIHIIPDPSVTSFLGNLYPVMVMLGGIFILHERFGPIEIMGGFLALAGAFVISYSGGTTLETIFIKGTGVVFFNAIFATITTLVVKAHVQKLSPELLNLNRSVWLLTFSVIMFFVMGESTVFSATAVKNTLIGAVLEFTAILTVYYSFRYIEASRSSIVQSTKGVFVLLGAFLFFGTLPLRHQLIGGFITVLGVLIMALAQAGVFRRRQKA</sequence>
<gene>
    <name evidence="3" type="ORF">D1614_20205</name>
</gene>
<keyword evidence="1" id="KW-1133">Transmembrane helix</keyword>
<feature type="transmembrane region" description="Helical" evidence="1">
    <location>
        <begin position="250"/>
        <end position="268"/>
    </location>
</feature>
<feature type="transmembrane region" description="Helical" evidence="1">
    <location>
        <begin position="40"/>
        <end position="60"/>
    </location>
</feature>
<feature type="transmembrane region" description="Helical" evidence="1">
    <location>
        <begin position="274"/>
        <end position="295"/>
    </location>
</feature>
<name>A0A399SVU9_9BACT</name>
<feature type="transmembrane region" description="Helical" evidence="1">
    <location>
        <begin position="195"/>
        <end position="214"/>
    </location>
</feature>
<feature type="transmembrane region" description="Helical" evidence="1">
    <location>
        <begin position="153"/>
        <end position="175"/>
    </location>
</feature>
<evidence type="ECO:0000313" key="4">
    <source>
        <dbReference type="Proteomes" id="UP000265926"/>
    </source>
</evidence>
<evidence type="ECO:0000259" key="2">
    <source>
        <dbReference type="Pfam" id="PF00892"/>
    </source>
</evidence>
<protein>
    <submittedName>
        <fullName evidence="3">DMT family transporter</fullName>
    </submittedName>
</protein>
<dbReference type="EMBL" id="QWGR01000017">
    <property type="protein sequence ID" value="RIJ46053.1"/>
    <property type="molecule type" value="Genomic_DNA"/>
</dbReference>
<dbReference type="AlphaFoldDB" id="A0A399SVU9"/>
<dbReference type="OrthoDB" id="1117406at2"/>
<evidence type="ECO:0000256" key="1">
    <source>
        <dbReference type="SAM" id="Phobius"/>
    </source>
</evidence>
<proteinExistence type="predicted"/>
<feature type="transmembrane region" description="Helical" evidence="1">
    <location>
        <begin position="220"/>
        <end position="238"/>
    </location>
</feature>
<dbReference type="Proteomes" id="UP000265926">
    <property type="component" value="Unassembled WGS sequence"/>
</dbReference>
<evidence type="ECO:0000313" key="3">
    <source>
        <dbReference type="EMBL" id="RIJ46053.1"/>
    </source>
</evidence>
<feature type="transmembrane region" description="Helical" evidence="1">
    <location>
        <begin position="127"/>
        <end position="147"/>
    </location>
</feature>
<keyword evidence="4" id="KW-1185">Reference proteome</keyword>
<dbReference type="Pfam" id="PF00892">
    <property type="entry name" value="EamA"/>
    <property type="match status" value="2"/>
</dbReference>
<feature type="domain" description="EamA" evidence="2">
    <location>
        <begin position="159"/>
        <end position="288"/>
    </location>
</feature>
<feature type="transmembrane region" description="Helical" evidence="1">
    <location>
        <begin position="72"/>
        <end position="95"/>
    </location>
</feature>
<feature type="domain" description="EamA" evidence="2">
    <location>
        <begin position="7"/>
        <end position="143"/>
    </location>
</feature>
<dbReference type="InterPro" id="IPR000620">
    <property type="entry name" value="EamA_dom"/>
</dbReference>
<feature type="transmembrane region" description="Helical" evidence="1">
    <location>
        <begin position="101"/>
        <end position="120"/>
    </location>
</feature>
<dbReference type="RefSeq" id="WP_119439804.1">
    <property type="nucleotide sequence ID" value="NZ_QWGR01000017.1"/>
</dbReference>
<dbReference type="GO" id="GO:0016020">
    <property type="term" value="C:membrane"/>
    <property type="evidence" value="ECO:0007669"/>
    <property type="project" value="InterPro"/>
</dbReference>
<dbReference type="PANTHER" id="PTHR22911">
    <property type="entry name" value="ACYL-MALONYL CONDENSING ENZYME-RELATED"/>
    <property type="match status" value="1"/>
</dbReference>
<comment type="caution">
    <text evidence="3">The sequence shown here is derived from an EMBL/GenBank/DDBJ whole genome shotgun (WGS) entry which is preliminary data.</text>
</comment>
<reference evidence="3 4" key="1">
    <citation type="submission" date="2018-08" db="EMBL/GenBank/DDBJ databases">
        <title>Pallidiluteibacterium maritimus gen. nov., sp. nov., isolated from coastal sediment.</title>
        <authorList>
            <person name="Zhou L.Y."/>
        </authorList>
    </citation>
    <scope>NUCLEOTIDE SEQUENCE [LARGE SCALE GENOMIC DNA]</scope>
    <source>
        <strain evidence="3 4">XSD2</strain>
    </source>
</reference>
<organism evidence="3 4">
    <name type="scientific">Maribellus luteus</name>
    <dbReference type="NCBI Taxonomy" id="2305463"/>
    <lineage>
        <taxon>Bacteria</taxon>
        <taxon>Pseudomonadati</taxon>
        <taxon>Bacteroidota</taxon>
        <taxon>Bacteroidia</taxon>
        <taxon>Marinilabiliales</taxon>
        <taxon>Prolixibacteraceae</taxon>
        <taxon>Maribellus</taxon>
    </lineage>
</organism>
<keyword evidence="1" id="KW-0472">Membrane</keyword>
<keyword evidence="1" id="KW-0812">Transmembrane</keyword>